<reference evidence="1 2" key="1">
    <citation type="submission" date="2015-07" db="EMBL/GenBank/DDBJ databases">
        <title>The genome of Melipona quadrifasciata.</title>
        <authorList>
            <person name="Pan H."/>
            <person name="Kapheim K."/>
        </authorList>
    </citation>
    <scope>NUCLEOTIDE SEQUENCE [LARGE SCALE GENOMIC DNA]</scope>
    <source>
        <strain evidence="1">0111107301</strain>
        <tissue evidence="1">Whole body</tissue>
    </source>
</reference>
<keyword evidence="2" id="KW-1185">Reference proteome</keyword>
<sequence>MRNRVWLKESNEAGGRVENIDGERNKGGKTGWQTSEERMGNTRKFLWDFQWYLLDECSSAILMTTFFASIARYSSEHGAQSPIKSIHIARPSSPWAFTNLNERTRSEEGDEVFSRIANIVLTPKRAGVSAEGAGRS</sequence>
<dbReference type="EMBL" id="KQ435687">
    <property type="protein sequence ID" value="KOX81341.1"/>
    <property type="molecule type" value="Genomic_DNA"/>
</dbReference>
<gene>
    <name evidence="1" type="ORF">WN51_10674</name>
</gene>
<dbReference type="Proteomes" id="UP000053105">
    <property type="component" value="Unassembled WGS sequence"/>
</dbReference>
<proteinExistence type="predicted"/>
<protein>
    <submittedName>
        <fullName evidence="1">Uncharacterized protein</fullName>
    </submittedName>
</protein>
<accession>A0A0N0BL39</accession>
<dbReference type="AlphaFoldDB" id="A0A0N0BL39"/>
<evidence type="ECO:0000313" key="2">
    <source>
        <dbReference type="Proteomes" id="UP000053105"/>
    </source>
</evidence>
<name>A0A0N0BL39_9HYME</name>
<evidence type="ECO:0000313" key="1">
    <source>
        <dbReference type="EMBL" id="KOX81341.1"/>
    </source>
</evidence>
<organism evidence="1 2">
    <name type="scientific">Melipona quadrifasciata</name>
    <dbReference type="NCBI Taxonomy" id="166423"/>
    <lineage>
        <taxon>Eukaryota</taxon>
        <taxon>Metazoa</taxon>
        <taxon>Ecdysozoa</taxon>
        <taxon>Arthropoda</taxon>
        <taxon>Hexapoda</taxon>
        <taxon>Insecta</taxon>
        <taxon>Pterygota</taxon>
        <taxon>Neoptera</taxon>
        <taxon>Endopterygota</taxon>
        <taxon>Hymenoptera</taxon>
        <taxon>Apocrita</taxon>
        <taxon>Aculeata</taxon>
        <taxon>Apoidea</taxon>
        <taxon>Anthophila</taxon>
        <taxon>Apidae</taxon>
        <taxon>Melipona</taxon>
    </lineage>
</organism>